<gene>
    <name evidence="2" type="ORF">FSB_LOCUS38152</name>
</gene>
<evidence type="ECO:0000256" key="1">
    <source>
        <dbReference type="SAM" id="MobiDB-lite"/>
    </source>
</evidence>
<dbReference type="EMBL" id="OIVN01003319">
    <property type="protein sequence ID" value="SPD10270.1"/>
    <property type="molecule type" value="Genomic_DNA"/>
</dbReference>
<feature type="region of interest" description="Disordered" evidence="1">
    <location>
        <begin position="65"/>
        <end position="85"/>
    </location>
</feature>
<organism evidence="2">
    <name type="scientific">Fagus sylvatica</name>
    <name type="common">Beechnut</name>
    <dbReference type="NCBI Taxonomy" id="28930"/>
    <lineage>
        <taxon>Eukaryota</taxon>
        <taxon>Viridiplantae</taxon>
        <taxon>Streptophyta</taxon>
        <taxon>Embryophyta</taxon>
        <taxon>Tracheophyta</taxon>
        <taxon>Spermatophyta</taxon>
        <taxon>Magnoliopsida</taxon>
        <taxon>eudicotyledons</taxon>
        <taxon>Gunneridae</taxon>
        <taxon>Pentapetalae</taxon>
        <taxon>rosids</taxon>
        <taxon>fabids</taxon>
        <taxon>Fagales</taxon>
        <taxon>Fagaceae</taxon>
        <taxon>Fagus</taxon>
    </lineage>
</organism>
<feature type="region of interest" description="Disordered" evidence="1">
    <location>
        <begin position="1"/>
        <end position="22"/>
    </location>
</feature>
<dbReference type="AlphaFoldDB" id="A0A2N9HF37"/>
<accession>A0A2N9HF37</accession>
<sequence length="85" mass="9661">MPETFRHGKCFPGKPWNNGDRAEQPINMNTLSAVGFMYGSRHDSTSKPLPLPPSTMVSHVDRTSFMQNRRSRKPGWPQPYWSANG</sequence>
<proteinExistence type="predicted"/>
<name>A0A2N9HF37_FAGSY</name>
<reference evidence="2" key="1">
    <citation type="submission" date="2018-02" db="EMBL/GenBank/DDBJ databases">
        <authorList>
            <person name="Cohen D.B."/>
            <person name="Kent A.D."/>
        </authorList>
    </citation>
    <scope>NUCLEOTIDE SEQUENCE</scope>
</reference>
<evidence type="ECO:0000313" key="2">
    <source>
        <dbReference type="EMBL" id="SPD10270.1"/>
    </source>
</evidence>
<protein>
    <submittedName>
        <fullName evidence="2">Uncharacterized protein</fullName>
    </submittedName>
</protein>